<dbReference type="GO" id="GO:0004748">
    <property type="term" value="F:ribonucleoside-diphosphate reductase activity, thioredoxin disulfide as acceptor"/>
    <property type="evidence" value="ECO:0007669"/>
    <property type="project" value="UniProtKB-EC"/>
</dbReference>
<evidence type="ECO:0000256" key="7">
    <source>
        <dbReference type="ARBA" id="ARBA00022741"/>
    </source>
</evidence>
<dbReference type="InterPro" id="IPR000788">
    <property type="entry name" value="RNR_lg_C"/>
</dbReference>
<dbReference type="InterPro" id="IPR050862">
    <property type="entry name" value="RdRp_reductase_class-2"/>
</dbReference>
<comment type="caution">
    <text evidence="16">The sequence shown here is derived from an EMBL/GenBank/DDBJ whole genome shotgun (WGS) entry which is preliminary data.</text>
</comment>
<keyword evidence="6" id="KW-0237">DNA synthesis</keyword>
<evidence type="ECO:0000256" key="5">
    <source>
        <dbReference type="ARBA" id="ARBA00022628"/>
    </source>
</evidence>
<reference evidence="16 17" key="1">
    <citation type="journal article" date="2016" name="Nat. Commun.">
        <title>Thousands of microbial genomes shed light on interconnected biogeochemical processes in an aquifer system.</title>
        <authorList>
            <person name="Anantharaman K."/>
            <person name="Brown C.T."/>
            <person name="Hug L.A."/>
            <person name="Sharon I."/>
            <person name="Castelle C.J."/>
            <person name="Probst A.J."/>
            <person name="Thomas B.C."/>
            <person name="Singh A."/>
            <person name="Wilkins M.J."/>
            <person name="Karaoz U."/>
            <person name="Brodie E.L."/>
            <person name="Williams K.H."/>
            <person name="Hubbard S.S."/>
            <person name="Banfield J.F."/>
        </authorList>
    </citation>
    <scope>NUCLEOTIDE SEQUENCE [LARGE SCALE GENOMIC DNA]</scope>
</reference>
<dbReference type="GO" id="GO:0071897">
    <property type="term" value="P:DNA biosynthetic process"/>
    <property type="evidence" value="ECO:0007669"/>
    <property type="project" value="UniProtKB-KW"/>
</dbReference>
<dbReference type="PRINTS" id="PR01183">
    <property type="entry name" value="RIBORDTASEM1"/>
</dbReference>
<evidence type="ECO:0000256" key="12">
    <source>
        <dbReference type="ARBA" id="ARBA00047754"/>
    </source>
</evidence>
<dbReference type="SUPFAM" id="SSF51998">
    <property type="entry name" value="PFL-like glycyl radical enzymes"/>
    <property type="match status" value="1"/>
</dbReference>
<evidence type="ECO:0000313" key="16">
    <source>
        <dbReference type="EMBL" id="OGD85793.1"/>
    </source>
</evidence>
<dbReference type="GO" id="GO:0000166">
    <property type="term" value="F:nucleotide binding"/>
    <property type="evidence" value="ECO:0007669"/>
    <property type="project" value="UniProtKB-KW"/>
</dbReference>
<comment type="catalytic activity">
    <reaction evidence="12">
        <text>a 2'-deoxyribonucleoside 5'-diphosphate + [thioredoxin]-disulfide + H2O = a ribonucleoside 5'-diphosphate + [thioredoxin]-dithiol</text>
        <dbReference type="Rhea" id="RHEA:23252"/>
        <dbReference type="Rhea" id="RHEA-COMP:10698"/>
        <dbReference type="Rhea" id="RHEA-COMP:10700"/>
        <dbReference type="ChEBI" id="CHEBI:15377"/>
        <dbReference type="ChEBI" id="CHEBI:29950"/>
        <dbReference type="ChEBI" id="CHEBI:50058"/>
        <dbReference type="ChEBI" id="CHEBI:57930"/>
        <dbReference type="ChEBI" id="CHEBI:73316"/>
        <dbReference type="EC" id="1.17.4.1"/>
    </reaction>
</comment>
<evidence type="ECO:0000256" key="10">
    <source>
        <dbReference type="ARBA" id="ARBA00025437"/>
    </source>
</evidence>
<evidence type="ECO:0000256" key="2">
    <source>
        <dbReference type="ARBA" id="ARBA00007405"/>
    </source>
</evidence>
<dbReference type="PANTHER" id="PTHR43371">
    <property type="entry name" value="VITAMIN B12-DEPENDENT RIBONUCLEOTIDE REDUCTASE"/>
    <property type="match status" value="1"/>
</dbReference>
<sequence>MNQFPLPEIEEMTLGNRKIGLGLMGFADMLVQLGIAYDSEKALEVAEKVAEFVREEARKASQDLAEERGVFPNYDGSIFDSASPYFKGLPLALRNATLTTIAPTGTTSMLADVNGGIEPFFALSYDKNTVKGKVPTLNRYFIKIAKEKGFWSEELIAKIKANSGSVRGLKEVPKDIQRLFPIASEISPEWHIRVQAAFQKHVDNAISKTINMPENATPEDILKAYHLAYELGCKGVTIYREGSREKQILERKKARPEPVRERLPDERRAVVHKFEIGDSEGYIMVGLYEDGRPGEVFIQMAKEGSTVSGLIDWAAVLTSVALQYGVPLADLARKFRNTRFEPMGRTNNPRIRSATSIPDYVYRWLEEKFVPEDQRGNGKNGQKLDSKETETNHESSGLGCPDCGQVLVYQEGCQKCTSCGFEKCG</sequence>
<dbReference type="GO" id="GO:0031419">
    <property type="term" value="F:cobalamin binding"/>
    <property type="evidence" value="ECO:0007669"/>
    <property type="project" value="UniProtKB-KW"/>
</dbReference>
<comment type="similarity">
    <text evidence="2">Belongs to the ribonucleoside diphosphate reductase class-2 family.</text>
</comment>
<keyword evidence="7" id="KW-0547">Nucleotide-binding</keyword>
<evidence type="ECO:0000256" key="9">
    <source>
        <dbReference type="ARBA" id="ARBA00023285"/>
    </source>
</evidence>
<dbReference type="EMBL" id="MFAV01000044">
    <property type="protein sequence ID" value="OGD85793.1"/>
    <property type="molecule type" value="Genomic_DNA"/>
</dbReference>
<dbReference type="AlphaFoldDB" id="A0A1F5G1N5"/>
<dbReference type="Pfam" id="PF02867">
    <property type="entry name" value="Ribonuc_red_lgC"/>
    <property type="match status" value="1"/>
</dbReference>
<evidence type="ECO:0000256" key="8">
    <source>
        <dbReference type="ARBA" id="ARBA00023002"/>
    </source>
</evidence>
<feature type="domain" description="Ribonucleotide reductase large subunit C-terminal" evidence="14">
    <location>
        <begin position="1"/>
        <end position="239"/>
    </location>
</feature>
<evidence type="ECO:0000256" key="6">
    <source>
        <dbReference type="ARBA" id="ARBA00022634"/>
    </source>
</evidence>
<feature type="compositionally biased region" description="Basic and acidic residues" evidence="13">
    <location>
        <begin position="373"/>
        <end position="393"/>
    </location>
</feature>
<dbReference type="PANTHER" id="PTHR43371:SF1">
    <property type="entry name" value="RIBONUCLEOSIDE-DIPHOSPHATE REDUCTASE"/>
    <property type="match status" value="1"/>
</dbReference>
<evidence type="ECO:0000256" key="11">
    <source>
        <dbReference type="ARBA" id="ARBA00033050"/>
    </source>
</evidence>
<dbReference type="EC" id="1.17.4.1" evidence="3"/>
<organism evidence="16 17">
    <name type="scientific">Candidatus Curtissbacteria bacterium RBG_16_39_7</name>
    <dbReference type="NCBI Taxonomy" id="1797707"/>
    <lineage>
        <taxon>Bacteria</taxon>
        <taxon>Candidatus Curtissiibacteriota</taxon>
    </lineage>
</organism>
<evidence type="ECO:0000256" key="4">
    <source>
        <dbReference type="ARBA" id="ARBA00014409"/>
    </source>
</evidence>
<keyword evidence="9" id="KW-0170">Cobalt</keyword>
<accession>A0A1F5G1N5</accession>
<evidence type="ECO:0000259" key="14">
    <source>
        <dbReference type="Pfam" id="PF02867"/>
    </source>
</evidence>
<evidence type="ECO:0000256" key="1">
    <source>
        <dbReference type="ARBA" id="ARBA00001922"/>
    </source>
</evidence>
<dbReference type="InterPro" id="IPR024434">
    <property type="entry name" value="TSCPD_dom"/>
</dbReference>
<evidence type="ECO:0000313" key="17">
    <source>
        <dbReference type="Proteomes" id="UP000176628"/>
    </source>
</evidence>
<comment type="function">
    <text evidence="10">Catalyzes the reduction of ribonucleotides to deoxyribonucleotides. May function to provide a pool of deoxyribonucleotide precursors for DNA repair during oxygen limitation and/or for immediate growth after restoration of oxygen.</text>
</comment>
<evidence type="ECO:0000256" key="13">
    <source>
        <dbReference type="SAM" id="MobiDB-lite"/>
    </source>
</evidence>
<gene>
    <name evidence="16" type="ORF">A2Z23_00715</name>
</gene>
<protein>
    <recommendedName>
        <fullName evidence="4">Vitamin B12-dependent ribonucleotide reductase</fullName>
        <ecNumber evidence="3">1.17.4.1</ecNumber>
    </recommendedName>
    <alternativeName>
        <fullName evidence="11">Ribonucleoside-diphosphate reductase NrdJ</fullName>
    </alternativeName>
</protein>
<dbReference type="Gene3D" id="3.20.70.20">
    <property type="match status" value="1"/>
</dbReference>
<feature type="domain" description="TSCPD" evidence="15">
    <location>
        <begin position="264"/>
        <end position="367"/>
    </location>
</feature>
<evidence type="ECO:0000259" key="15">
    <source>
        <dbReference type="Pfam" id="PF12637"/>
    </source>
</evidence>
<evidence type="ECO:0000256" key="3">
    <source>
        <dbReference type="ARBA" id="ARBA00012274"/>
    </source>
</evidence>
<keyword evidence="8" id="KW-0560">Oxidoreductase</keyword>
<keyword evidence="5" id="KW-0846">Cobalamin</keyword>
<dbReference type="Pfam" id="PF12637">
    <property type="entry name" value="TSCPD"/>
    <property type="match status" value="1"/>
</dbReference>
<feature type="region of interest" description="Disordered" evidence="13">
    <location>
        <begin position="373"/>
        <end position="397"/>
    </location>
</feature>
<name>A0A1F5G1N5_9BACT</name>
<dbReference type="Proteomes" id="UP000176628">
    <property type="component" value="Unassembled WGS sequence"/>
</dbReference>
<proteinExistence type="inferred from homology"/>
<comment type="cofactor">
    <cofactor evidence="1">
        <name>adenosylcob(III)alamin</name>
        <dbReference type="ChEBI" id="CHEBI:18408"/>
    </cofactor>
</comment>